<proteinExistence type="predicted"/>
<protein>
    <submittedName>
        <fullName evidence="3">Uncharacterized protein LOC101895633</fullName>
    </submittedName>
</protein>
<dbReference type="GeneID" id="101895633"/>
<dbReference type="PANTHER" id="PTHR23011">
    <property type="entry name" value="CYCLIC NUCLEOTIDE-BINDING DOMAIN CONTAINING PROTEIN"/>
    <property type="match status" value="1"/>
</dbReference>
<dbReference type="InterPro" id="IPR014710">
    <property type="entry name" value="RmlC-like_jellyroll"/>
</dbReference>
<gene>
    <name evidence="3" type="primary">LOC101895633</name>
</gene>
<dbReference type="CDD" id="cd00038">
    <property type="entry name" value="CAP_ED"/>
    <property type="match status" value="1"/>
</dbReference>
<accession>A0ABM3V0W2</accession>
<dbReference type="SMART" id="SM00100">
    <property type="entry name" value="cNMP"/>
    <property type="match status" value="1"/>
</dbReference>
<name>A0ABM3V0W2_MUSDO</name>
<dbReference type="InterPro" id="IPR000595">
    <property type="entry name" value="cNMP-bd_dom"/>
</dbReference>
<evidence type="ECO:0000313" key="2">
    <source>
        <dbReference type="Proteomes" id="UP001652621"/>
    </source>
</evidence>
<dbReference type="RefSeq" id="XP_058979417.1">
    <property type="nucleotide sequence ID" value="XM_059123434.1"/>
</dbReference>
<dbReference type="SUPFAM" id="SSF51206">
    <property type="entry name" value="cAMP-binding domain-like"/>
    <property type="match status" value="2"/>
</dbReference>
<sequence length="427" mass="49769">MQLSNRNRYAEELKRRAIARQRFRKIVRCVILNRSWLTDVGEEKLSLNVKKNIALLIRPKQKIGLLNLEEKSLIRTDEKLRTTAERKRLVSLMTGLKCFSKLPPKTRARLAKYIKFMVINPSRVLIKQGDMPQMVYFILTGEVEVSKNTFNPITNTWSNLIVRISGPGECIGDIEMLENCPRLNTYSTGNVVELLVVFHEDFERILRPVMEKEWLEKRHSIEALDYFQFFTKDQVIDACKLGILRQFEPLQTIYYEDEGHLGYVYFVLSGECMILQCLEVLTAQRIGHTFYKLSPGLSSEDEMKSGYVKKKHFIDVGSITFGGIFGLGEKSERRVIMARTTVQCLMIPRFWLFEKMQNPGNVWQRRRFYLDSTIPSRQSLFTDFVCTRQWKKFKSNTIQSNLVHASVSNPTRIQDVPIICQIIEDNI</sequence>
<reference evidence="3" key="1">
    <citation type="submission" date="2025-08" db="UniProtKB">
        <authorList>
            <consortium name="RefSeq"/>
        </authorList>
    </citation>
    <scope>IDENTIFICATION</scope>
    <source>
        <strain evidence="3">Aabys</strain>
        <tissue evidence="3">Whole body</tissue>
    </source>
</reference>
<dbReference type="Gene3D" id="2.60.120.10">
    <property type="entry name" value="Jelly Rolls"/>
    <property type="match status" value="2"/>
</dbReference>
<dbReference type="InterPro" id="IPR018490">
    <property type="entry name" value="cNMP-bd_dom_sf"/>
</dbReference>
<dbReference type="PANTHER" id="PTHR23011:SF41">
    <property type="entry name" value="CYCLIC NUCLEOTIDE-BINDING DOMAIN-CONTAINING PROTEIN"/>
    <property type="match status" value="1"/>
</dbReference>
<evidence type="ECO:0000259" key="1">
    <source>
        <dbReference type="PROSITE" id="PS50042"/>
    </source>
</evidence>
<dbReference type="Proteomes" id="UP001652621">
    <property type="component" value="Unplaced"/>
</dbReference>
<dbReference type="PROSITE" id="PS50042">
    <property type="entry name" value="CNMP_BINDING_3"/>
    <property type="match status" value="1"/>
</dbReference>
<keyword evidence="2" id="KW-1185">Reference proteome</keyword>
<evidence type="ECO:0000313" key="3">
    <source>
        <dbReference type="RefSeq" id="XP_058979417.1"/>
    </source>
</evidence>
<dbReference type="Pfam" id="PF00027">
    <property type="entry name" value="cNMP_binding"/>
    <property type="match status" value="1"/>
</dbReference>
<feature type="domain" description="Cyclic nucleotide-binding" evidence="1">
    <location>
        <begin position="98"/>
        <end position="208"/>
    </location>
</feature>
<organism evidence="2 3">
    <name type="scientific">Musca domestica</name>
    <name type="common">House fly</name>
    <dbReference type="NCBI Taxonomy" id="7370"/>
    <lineage>
        <taxon>Eukaryota</taxon>
        <taxon>Metazoa</taxon>
        <taxon>Ecdysozoa</taxon>
        <taxon>Arthropoda</taxon>
        <taxon>Hexapoda</taxon>
        <taxon>Insecta</taxon>
        <taxon>Pterygota</taxon>
        <taxon>Neoptera</taxon>
        <taxon>Endopterygota</taxon>
        <taxon>Diptera</taxon>
        <taxon>Brachycera</taxon>
        <taxon>Muscomorpha</taxon>
        <taxon>Muscoidea</taxon>
        <taxon>Muscidae</taxon>
        <taxon>Musca</taxon>
    </lineage>
</organism>